<dbReference type="SUPFAM" id="SSF52980">
    <property type="entry name" value="Restriction endonuclease-like"/>
    <property type="match status" value="1"/>
</dbReference>
<comment type="caution">
    <text evidence="7">The sequence shown here is derived from an EMBL/GenBank/DDBJ whole genome shotgun (WGS) entry which is preliminary data.</text>
</comment>
<evidence type="ECO:0000256" key="1">
    <source>
        <dbReference type="ARBA" id="ARBA00022722"/>
    </source>
</evidence>
<evidence type="ECO:0000256" key="3">
    <source>
        <dbReference type="ARBA" id="ARBA00022763"/>
    </source>
</evidence>
<keyword evidence="4" id="KW-0378">Hydrolase</keyword>
<organism evidence="7 8">
    <name type="scientific">Parabacteroides faecalis</name>
    <dbReference type="NCBI Taxonomy" id="2924040"/>
    <lineage>
        <taxon>Bacteria</taxon>
        <taxon>Pseudomonadati</taxon>
        <taxon>Bacteroidota</taxon>
        <taxon>Bacteroidia</taxon>
        <taxon>Bacteroidales</taxon>
        <taxon>Tannerellaceae</taxon>
        <taxon>Parabacteroides</taxon>
    </lineage>
</organism>
<keyword evidence="3" id="KW-0227">DNA damage</keyword>
<dbReference type="Pfam" id="PF03852">
    <property type="entry name" value="Vsr"/>
    <property type="match status" value="1"/>
</dbReference>
<accession>A0ABT0C405</accession>
<evidence type="ECO:0000256" key="5">
    <source>
        <dbReference type="ARBA" id="ARBA00023204"/>
    </source>
</evidence>
<dbReference type="InterPro" id="IPR004603">
    <property type="entry name" value="DNA_mismatch_endonuc_vsr"/>
</dbReference>
<dbReference type="GO" id="GO:0004519">
    <property type="term" value="F:endonuclease activity"/>
    <property type="evidence" value="ECO:0007669"/>
    <property type="project" value="UniProtKB-KW"/>
</dbReference>
<dbReference type="CDD" id="cd00221">
    <property type="entry name" value="Vsr"/>
    <property type="match status" value="1"/>
</dbReference>
<evidence type="ECO:0000313" key="8">
    <source>
        <dbReference type="Proteomes" id="UP001165444"/>
    </source>
</evidence>
<protein>
    <submittedName>
        <fullName evidence="7">Very short patch repair endonuclease</fullName>
    </submittedName>
</protein>
<dbReference type="Gene3D" id="3.40.960.10">
    <property type="entry name" value="VSR Endonuclease"/>
    <property type="match status" value="1"/>
</dbReference>
<dbReference type="InterPro" id="IPR011335">
    <property type="entry name" value="Restrct_endonuc-II-like"/>
</dbReference>
<sequence length="180" mass="21454">MDIWDKKKRSAVMARIKSKDTKPELIVRRYLYHRGYRYRKNVKKLPGTPDIVLRKYGIVIFIHGCFWHGHEADGHIPHSNTDFWKKKIERNKQRDERDKAKLKKMGWRVMTIWECQLKPAVREQTLQEMEYHINHTYLEHFKPKPLKTYGIEENSPSLAAEGEAGYGELKAFDIIEKSDE</sequence>
<name>A0ABT0C405_9BACT</name>
<dbReference type="RefSeq" id="WP_178292203.1">
    <property type="nucleotide sequence ID" value="NZ_JAKZMM010000042.1"/>
</dbReference>
<keyword evidence="8" id="KW-1185">Reference proteome</keyword>
<evidence type="ECO:0000256" key="2">
    <source>
        <dbReference type="ARBA" id="ARBA00022759"/>
    </source>
</evidence>
<evidence type="ECO:0000313" key="7">
    <source>
        <dbReference type="EMBL" id="MCJ2381750.1"/>
    </source>
</evidence>
<keyword evidence="2 7" id="KW-0255">Endonuclease</keyword>
<keyword evidence="1" id="KW-0540">Nuclease</keyword>
<keyword evidence="5" id="KW-0234">DNA repair</keyword>
<reference evidence="7 8" key="1">
    <citation type="submission" date="2022-03" db="EMBL/GenBank/DDBJ databases">
        <title>Parabacteroides sp. nov. isolated from swine feces.</title>
        <authorList>
            <person name="Bak J.E."/>
        </authorList>
    </citation>
    <scope>NUCLEOTIDE SEQUENCE [LARGE SCALE GENOMIC DNA]</scope>
    <source>
        <strain evidence="7 8">AGMB00274</strain>
    </source>
</reference>
<evidence type="ECO:0000256" key="4">
    <source>
        <dbReference type="ARBA" id="ARBA00022801"/>
    </source>
</evidence>
<dbReference type="Proteomes" id="UP001165444">
    <property type="component" value="Unassembled WGS sequence"/>
</dbReference>
<proteinExistence type="inferred from homology"/>
<comment type="similarity">
    <text evidence="6">Belongs to the Vsr family.</text>
</comment>
<gene>
    <name evidence="7" type="ORF">MUN53_14245</name>
</gene>
<dbReference type="EMBL" id="JAKZMM010000042">
    <property type="protein sequence ID" value="MCJ2381750.1"/>
    <property type="molecule type" value="Genomic_DNA"/>
</dbReference>
<evidence type="ECO:0000256" key="6">
    <source>
        <dbReference type="ARBA" id="ARBA00029466"/>
    </source>
</evidence>
<dbReference type="NCBIfam" id="TIGR00632">
    <property type="entry name" value="vsr"/>
    <property type="match status" value="1"/>
</dbReference>